<feature type="domain" description="Amidohydrolase-related" evidence="1">
    <location>
        <begin position="235"/>
        <end position="464"/>
    </location>
</feature>
<sequence length="508" mass="58098">MSYFRNACTLSMWSIAFFDVVQCPGPEHKFQELRMRINAHCHVFNLQSVFTPGTKKILENRLRALLKDFAILLQPVLDFVEVIIVNSRAATLSTPDDPARLFSETLDRYRRPEVDELRTALQETIARLDHRRRFSIAAFLEDLFSAPASVTLLDIAGFISVGFSPNMDEVTDNLFHAMAKGLESAGIHDDELIIVPLMMDILSENWSDYGGEVEDIPDDRRDTAEKELAVFETQRQGTTRQCLRYPGRVLPFYAVNPWRPGWFTDFVKAIEHGGFVGLKAYPSLGYLVGDIAKALDYCNTHGIPVMTHCNDGGFKNDAGYEKLCMPCEWERVLDAYKLDNLRLCFGHCGGDNKFLPRAKDRSKWLSEIKNMMSKRPGKIYADVSYHTVGMGLNWFDKSDYFHMLESMLTPLDGCYSTQILFGTDYFLSMLNLREDEYWPYFADHLSPAQFDQITSTNPAAFLGLDPQHPDNSTENITQHIDWLRRKRDEGLWATDAKPANWLRNAKGF</sequence>
<dbReference type="AlphaFoldDB" id="A0A6P1ZG53"/>
<accession>A0A6P1ZG53</accession>
<gene>
    <name evidence="2" type="ORF">DQK91_11000</name>
</gene>
<dbReference type="InterPro" id="IPR006680">
    <property type="entry name" value="Amidohydro-rel"/>
</dbReference>
<organism evidence="2 3">
    <name type="scientific">Oceanidesulfovibrio marinus</name>
    <dbReference type="NCBI Taxonomy" id="370038"/>
    <lineage>
        <taxon>Bacteria</taxon>
        <taxon>Pseudomonadati</taxon>
        <taxon>Thermodesulfobacteriota</taxon>
        <taxon>Desulfovibrionia</taxon>
        <taxon>Desulfovibrionales</taxon>
        <taxon>Desulfovibrionaceae</taxon>
        <taxon>Oceanidesulfovibrio</taxon>
    </lineage>
</organism>
<dbReference type="Proteomes" id="UP000434052">
    <property type="component" value="Unassembled WGS sequence"/>
</dbReference>
<proteinExistence type="predicted"/>
<dbReference type="SUPFAM" id="SSF51556">
    <property type="entry name" value="Metallo-dependent hydrolases"/>
    <property type="match status" value="1"/>
</dbReference>
<dbReference type="Pfam" id="PF04909">
    <property type="entry name" value="Amidohydro_2"/>
    <property type="match status" value="1"/>
</dbReference>
<evidence type="ECO:0000313" key="2">
    <source>
        <dbReference type="EMBL" id="TVM33740.1"/>
    </source>
</evidence>
<comment type="caution">
    <text evidence="2">The sequence shown here is derived from an EMBL/GenBank/DDBJ whole genome shotgun (WGS) entry which is preliminary data.</text>
</comment>
<dbReference type="InterPro" id="IPR032466">
    <property type="entry name" value="Metal_Hydrolase"/>
</dbReference>
<evidence type="ECO:0000259" key="1">
    <source>
        <dbReference type="Pfam" id="PF04909"/>
    </source>
</evidence>
<dbReference type="EMBL" id="QMIF01000006">
    <property type="protein sequence ID" value="TVM33740.1"/>
    <property type="molecule type" value="Genomic_DNA"/>
</dbReference>
<reference evidence="2 3" key="1">
    <citation type="submission" date="2018-06" db="EMBL/GenBank/DDBJ databases">
        <title>Complete genome of Desulfovibrio marinus P48SEP.</title>
        <authorList>
            <person name="Crispim J.S."/>
            <person name="Vidigal P.M.P."/>
            <person name="Silva L.C.F."/>
            <person name="Araujo L.C."/>
            <person name="Laguardia C.N."/>
            <person name="Dias R.S."/>
            <person name="Sousa M.P."/>
            <person name="Paula S.O."/>
            <person name="Silva C."/>
        </authorList>
    </citation>
    <scope>NUCLEOTIDE SEQUENCE [LARGE SCALE GENOMIC DNA]</scope>
    <source>
        <strain evidence="2 3">P48SEP</strain>
    </source>
</reference>
<evidence type="ECO:0000313" key="3">
    <source>
        <dbReference type="Proteomes" id="UP000434052"/>
    </source>
</evidence>
<name>A0A6P1ZG53_9BACT</name>
<dbReference type="Gene3D" id="3.20.20.140">
    <property type="entry name" value="Metal-dependent hydrolases"/>
    <property type="match status" value="1"/>
</dbReference>
<dbReference type="GO" id="GO:0016787">
    <property type="term" value="F:hydrolase activity"/>
    <property type="evidence" value="ECO:0007669"/>
    <property type="project" value="InterPro"/>
</dbReference>
<protein>
    <recommendedName>
        <fullName evidence="1">Amidohydrolase-related domain-containing protein</fullName>
    </recommendedName>
</protein>